<dbReference type="AlphaFoldDB" id="A0A537IXH9"/>
<evidence type="ECO:0000313" key="2">
    <source>
        <dbReference type="EMBL" id="TMI75752.1"/>
    </source>
</evidence>
<dbReference type="Proteomes" id="UP000318834">
    <property type="component" value="Unassembled WGS sequence"/>
</dbReference>
<sequence>MSSHFSCIGFPVDDMDAYWTLARRAAAEGIRFPVPDVGALVRWAPGEAPGPLTLPSPTSGRGESGWAHPRPPSTGPEIWAQVNQTGEVTGATPFFATGEPHTLAITGIGEDPEEPLDGWIDGWLEPSEPDEPYSGAFPMRVGLVDFALARSRITTFPTTRRVEIAALTHEAELYENEAAYRTAPGEIYRPPLESFASTAHAGIDDAVEFAEATALVSGRVAQARLLINPVSEAAYWWMQVSLRGVTLHVFADRETLGKEPRTGNILSASFWLIGRTAEPGDQGTRGPSKP</sequence>
<name>A0A537IXH9_9BACT</name>
<reference evidence="2 3" key="1">
    <citation type="journal article" date="2019" name="Nat. Microbiol.">
        <title>Mediterranean grassland soil C-N compound turnover is dependent on rainfall and depth, and is mediated by genomically divergent microorganisms.</title>
        <authorList>
            <person name="Diamond S."/>
            <person name="Andeer P.F."/>
            <person name="Li Z."/>
            <person name="Crits-Christoph A."/>
            <person name="Burstein D."/>
            <person name="Anantharaman K."/>
            <person name="Lane K.R."/>
            <person name="Thomas B.C."/>
            <person name="Pan C."/>
            <person name="Northen T.R."/>
            <person name="Banfield J.F."/>
        </authorList>
    </citation>
    <scope>NUCLEOTIDE SEQUENCE [LARGE SCALE GENOMIC DNA]</scope>
    <source>
        <strain evidence="2">NP_8</strain>
    </source>
</reference>
<organism evidence="2 3">
    <name type="scientific">Candidatus Segetimicrobium genomatis</name>
    <dbReference type="NCBI Taxonomy" id="2569760"/>
    <lineage>
        <taxon>Bacteria</taxon>
        <taxon>Bacillati</taxon>
        <taxon>Candidatus Sysuimicrobiota</taxon>
        <taxon>Candidatus Sysuimicrobiia</taxon>
        <taxon>Candidatus Sysuimicrobiales</taxon>
        <taxon>Candidatus Segetimicrobiaceae</taxon>
        <taxon>Candidatus Segetimicrobium</taxon>
    </lineage>
</organism>
<evidence type="ECO:0000313" key="3">
    <source>
        <dbReference type="Proteomes" id="UP000318834"/>
    </source>
</evidence>
<evidence type="ECO:0000256" key="1">
    <source>
        <dbReference type="SAM" id="MobiDB-lite"/>
    </source>
</evidence>
<gene>
    <name evidence="2" type="ORF">E6H05_05890</name>
</gene>
<protein>
    <submittedName>
        <fullName evidence="2">Uncharacterized protein</fullName>
    </submittedName>
</protein>
<proteinExistence type="predicted"/>
<feature type="region of interest" description="Disordered" evidence="1">
    <location>
        <begin position="48"/>
        <end position="77"/>
    </location>
</feature>
<accession>A0A537IXH9</accession>
<dbReference type="EMBL" id="VBAP01000040">
    <property type="protein sequence ID" value="TMI75752.1"/>
    <property type="molecule type" value="Genomic_DNA"/>
</dbReference>
<comment type="caution">
    <text evidence="2">The sequence shown here is derived from an EMBL/GenBank/DDBJ whole genome shotgun (WGS) entry which is preliminary data.</text>
</comment>